<evidence type="ECO:0000256" key="1">
    <source>
        <dbReference type="SAM" id="MobiDB-lite"/>
    </source>
</evidence>
<dbReference type="EMBL" id="BMRP01000050">
    <property type="protein sequence ID" value="GGU96047.1"/>
    <property type="molecule type" value="Genomic_DNA"/>
</dbReference>
<keyword evidence="3" id="KW-1185">Reference proteome</keyword>
<proteinExistence type="predicted"/>
<evidence type="ECO:0008006" key="4">
    <source>
        <dbReference type="Google" id="ProtNLM"/>
    </source>
</evidence>
<sequence length="71" mass="7535">MSAKLPSQGPLDINGCPRWACIAIDVRPGAASTRPARGANQGAKPPRAGTLAQNRAEDRPSVWTVTLRVTR</sequence>
<organism evidence="2 3">
    <name type="scientific">Streptomyces albospinus</name>
    <dbReference type="NCBI Taxonomy" id="285515"/>
    <lineage>
        <taxon>Bacteria</taxon>
        <taxon>Bacillati</taxon>
        <taxon>Actinomycetota</taxon>
        <taxon>Actinomycetes</taxon>
        <taxon>Kitasatosporales</taxon>
        <taxon>Streptomycetaceae</taxon>
        <taxon>Streptomyces</taxon>
    </lineage>
</organism>
<gene>
    <name evidence="2" type="ORF">GCM10010211_73990</name>
</gene>
<reference evidence="3" key="1">
    <citation type="journal article" date="2019" name="Int. J. Syst. Evol. Microbiol.">
        <title>The Global Catalogue of Microorganisms (GCM) 10K type strain sequencing project: providing services to taxonomists for standard genome sequencing and annotation.</title>
        <authorList>
            <consortium name="The Broad Institute Genomics Platform"/>
            <consortium name="The Broad Institute Genome Sequencing Center for Infectious Disease"/>
            <person name="Wu L."/>
            <person name="Ma J."/>
        </authorList>
    </citation>
    <scope>NUCLEOTIDE SEQUENCE [LARGE SCALE GENOMIC DNA]</scope>
    <source>
        <strain evidence="3">JCM 3399</strain>
    </source>
</reference>
<evidence type="ECO:0000313" key="3">
    <source>
        <dbReference type="Proteomes" id="UP000654471"/>
    </source>
</evidence>
<evidence type="ECO:0000313" key="2">
    <source>
        <dbReference type="EMBL" id="GGU96047.1"/>
    </source>
</evidence>
<protein>
    <recommendedName>
        <fullName evidence="4">Transposase</fullName>
    </recommendedName>
</protein>
<dbReference type="Proteomes" id="UP000654471">
    <property type="component" value="Unassembled WGS sequence"/>
</dbReference>
<name>A0ABQ2VLX4_9ACTN</name>
<accession>A0ABQ2VLX4</accession>
<feature type="region of interest" description="Disordered" evidence="1">
    <location>
        <begin position="30"/>
        <end position="71"/>
    </location>
</feature>
<comment type="caution">
    <text evidence="2">The sequence shown here is derived from an EMBL/GenBank/DDBJ whole genome shotgun (WGS) entry which is preliminary data.</text>
</comment>